<dbReference type="Proteomes" id="UP000078492">
    <property type="component" value="Unassembled WGS sequence"/>
</dbReference>
<evidence type="ECO:0000313" key="2">
    <source>
        <dbReference type="Proteomes" id="UP000078492"/>
    </source>
</evidence>
<protein>
    <submittedName>
        <fullName evidence="1">Uncharacterized protein</fullName>
    </submittedName>
</protein>
<dbReference type="PANTHER" id="PTHR31511:SF12">
    <property type="entry name" value="RHO TERMINATION FACTOR N-TERMINAL DOMAIN-CONTAINING PROTEIN"/>
    <property type="match status" value="1"/>
</dbReference>
<reference evidence="1 2" key="1">
    <citation type="submission" date="2015-09" db="EMBL/GenBank/DDBJ databases">
        <title>Trachymyrmex cornetzi WGS genome.</title>
        <authorList>
            <person name="Nygaard S."/>
            <person name="Hu H."/>
            <person name="Boomsma J."/>
            <person name="Zhang G."/>
        </authorList>
    </citation>
    <scope>NUCLEOTIDE SEQUENCE [LARGE SCALE GENOMIC DNA]</scope>
    <source>
        <strain evidence="1">Tcor2-1</strain>
        <tissue evidence="1">Whole body</tissue>
    </source>
</reference>
<dbReference type="Gene3D" id="3.90.1600.10">
    <property type="entry name" value="Palm domain of DNA polymerase"/>
    <property type="match status" value="1"/>
</dbReference>
<evidence type="ECO:0000313" key="1">
    <source>
        <dbReference type="EMBL" id="KYN15938.1"/>
    </source>
</evidence>
<dbReference type="AlphaFoldDB" id="A0A151J1W1"/>
<accession>A0A151J1W1</accession>
<dbReference type="SUPFAM" id="SSF56672">
    <property type="entry name" value="DNA/RNA polymerases"/>
    <property type="match status" value="1"/>
</dbReference>
<keyword evidence="2" id="KW-1185">Reference proteome</keyword>
<dbReference type="InterPro" id="IPR023211">
    <property type="entry name" value="DNA_pol_palm_dom_sf"/>
</dbReference>
<dbReference type="STRING" id="471704.A0A151J1W1"/>
<dbReference type="GO" id="GO:0071897">
    <property type="term" value="P:DNA biosynthetic process"/>
    <property type="evidence" value="ECO:0007669"/>
    <property type="project" value="UniProtKB-ARBA"/>
</dbReference>
<dbReference type="InterPro" id="IPR044925">
    <property type="entry name" value="His-Me_finger_sf"/>
</dbReference>
<dbReference type="PANTHER" id="PTHR31511">
    <property type="entry name" value="PROTEIN CBG23764"/>
    <property type="match status" value="1"/>
</dbReference>
<name>A0A151J1W1_9HYME</name>
<sequence>MEPDKVDVPTSYEYQRHEAFSIGYYVHCSYDNSLSSYQFRRDNDCITWFARQLNDLAHRVKDIISANVPMEMLFKHQWETYPTATRCHICGKLFAPDDTRVRDHCHLTGRYRGPAHTNCKLNYKNSYNIPVVFHNLSGYDDKLVSYLDKDKLKIVRSEFSTLSDEEFELLIHKGIFPYEYIDCVEKLQDTRLPSQELFFSSLTGDTVSESDYAHAVNVWQRFSTRTLGEYSDLYLKTDVLLLADIFENFRNYSCVASYGLDPAHYYTLPGFTWDAMLKHTRVKAGSTGFSAARLQLTKPERRNPSVAERRRAPQLSLVLFHAENHRMIPEQSEREQQTSIKARRTIISGFLFLVPAPRSIYRSDTALDSALRLPAHCSLLEPFRCTAAVGLALPLSAVPDHLQRPLREPCDEAAETRAPFFRAIRDRLRREPGDLLLPTSVGRSRQSKSSRIAKTSRKRLQRAYRSSRFDASLGIATHVLAVLSRARRIIENTFGILSSRWRIYRKPIHMHPKYVDTTVMATICLHNFIKSEENFIQPESRIYCSPNFIDSEDEDGNIIPGQWRRENVLRNILLTDIDMIMFIERGIRGGLSQCSGRYAQANNKYMRSYDSSKPSSYLMYYDVNNLYGWAICQLLPYAEFQWDKDVANFDVSAIAPDSLTGYILEVDLEYPERLHDEHVDLPFCPTRDKPPGKREDKLLATVYDKKRYVIHYRNLQQCIELNTNFRIHAKNDFEKNLYKLMNNAVFGKTMENVRNHVDVKLLTKWDGRYGAEAMIAKPNFHSRSVFAENLIAVELRKLEVKFNKPIYVGMCILDISKVCLYEFHYDYMLPLFRDKCKIMYTDTDSLIYHVECKDIYETMKRDIARFDTSDYPADNAYGMSLVNKKVPGLMKDENNGMIMTEFVGLRAKMYTLKVDGKKDTKKARGVKNNVVARMITFDDYTRCLNDEIEMTRRQSCIRSKLHEVYTISETKIALSPYDDKRYIVPNTTETLPWGHWRIPL</sequence>
<proteinExistence type="predicted"/>
<gene>
    <name evidence="1" type="ORF">ALC57_11831</name>
</gene>
<dbReference type="SUPFAM" id="SSF54060">
    <property type="entry name" value="His-Me finger endonucleases"/>
    <property type="match status" value="1"/>
</dbReference>
<dbReference type="InterPro" id="IPR043502">
    <property type="entry name" value="DNA/RNA_pol_sf"/>
</dbReference>
<organism evidence="1 2">
    <name type="scientific">Trachymyrmex cornetzi</name>
    <dbReference type="NCBI Taxonomy" id="471704"/>
    <lineage>
        <taxon>Eukaryota</taxon>
        <taxon>Metazoa</taxon>
        <taxon>Ecdysozoa</taxon>
        <taxon>Arthropoda</taxon>
        <taxon>Hexapoda</taxon>
        <taxon>Insecta</taxon>
        <taxon>Pterygota</taxon>
        <taxon>Neoptera</taxon>
        <taxon>Endopterygota</taxon>
        <taxon>Hymenoptera</taxon>
        <taxon>Apocrita</taxon>
        <taxon>Aculeata</taxon>
        <taxon>Formicoidea</taxon>
        <taxon>Formicidae</taxon>
        <taxon>Myrmicinae</taxon>
        <taxon>Trachymyrmex</taxon>
    </lineage>
</organism>
<dbReference type="EMBL" id="KQ980481">
    <property type="protein sequence ID" value="KYN15938.1"/>
    <property type="molecule type" value="Genomic_DNA"/>
</dbReference>